<reference evidence="3" key="1">
    <citation type="journal article" date="2019" name="Int. J. Syst. Evol. Microbiol.">
        <title>The Global Catalogue of Microorganisms (GCM) 10K type strain sequencing project: providing services to taxonomists for standard genome sequencing and annotation.</title>
        <authorList>
            <consortium name="The Broad Institute Genomics Platform"/>
            <consortium name="The Broad Institute Genome Sequencing Center for Infectious Disease"/>
            <person name="Wu L."/>
            <person name="Ma J."/>
        </authorList>
    </citation>
    <scope>NUCLEOTIDE SEQUENCE [LARGE SCALE GENOMIC DNA]</scope>
    <source>
        <strain evidence="3">IBRC-M 10703</strain>
    </source>
</reference>
<keyword evidence="3" id="KW-1185">Reference proteome</keyword>
<feature type="transmembrane region" description="Helical" evidence="1">
    <location>
        <begin position="5"/>
        <end position="24"/>
    </location>
</feature>
<protein>
    <recommendedName>
        <fullName evidence="4">Glycine zipper family protein</fullName>
    </recommendedName>
</protein>
<name>A0ABV8H1W4_9BACI</name>
<feature type="transmembrane region" description="Helical" evidence="1">
    <location>
        <begin position="30"/>
        <end position="46"/>
    </location>
</feature>
<comment type="caution">
    <text evidence="2">The sequence shown here is derived from an EMBL/GenBank/DDBJ whole genome shotgun (WGS) entry which is preliminary data.</text>
</comment>
<keyword evidence="1" id="KW-1133">Transmembrane helix</keyword>
<evidence type="ECO:0008006" key="4">
    <source>
        <dbReference type="Google" id="ProtNLM"/>
    </source>
</evidence>
<dbReference type="EMBL" id="JBHSAO010000010">
    <property type="protein sequence ID" value="MFC4024837.1"/>
    <property type="molecule type" value="Genomic_DNA"/>
</dbReference>
<keyword evidence="1" id="KW-0812">Transmembrane</keyword>
<organism evidence="2 3">
    <name type="scientific">Oceanobacillus longus</name>
    <dbReference type="NCBI Taxonomy" id="930120"/>
    <lineage>
        <taxon>Bacteria</taxon>
        <taxon>Bacillati</taxon>
        <taxon>Bacillota</taxon>
        <taxon>Bacilli</taxon>
        <taxon>Bacillales</taxon>
        <taxon>Bacillaceae</taxon>
        <taxon>Oceanobacillus</taxon>
    </lineage>
</organism>
<accession>A0ABV8H1W4</accession>
<sequence>MMGEVVSGAIFITCLGLGFTIGLLFGSMEVGGTIGLVAGLISIIILRKNDKYR</sequence>
<evidence type="ECO:0000313" key="2">
    <source>
        <dbReference type="EMBL" id="MFC4024837.1"/>
    </source>
</evidence>
<keyword evidence="1" id="KW-0472">Membrane</keyword>
<dbReference type="RefSeq" id="WP_379497337.1">
    <property type="nucleotide sequence ID" value="NZ_JBHSAO010000010.1"/>
</dbReference>
<evidence type="ECO:0000313" key="3">
    <source>
        <dbReference type="Proteomes" id="UP001595772"/>
    </source>
</evidence>
<dbReference type="Proteomes" id="UP001595772">
    <property type="component" value="Unassembled WGS sequence"/>
</dbReference>
<evidence type="ECO:0000256" key="1">
    <source>
        <dbReference type="SAM" id="Phobius"/>
    </source>
</evidence>
<proteinExistence type="predicted"/>
<gene>
    <name evidence="2" type="ORF">ACFOUV_13625</name>
</gene>